<feature type="domain" description="Ig-like" evidence="13">
    <location>
        <begin position="212"/>
        <end position="306"/>
    </location>
</feature>
<evidence type="ECO:0000256" key="8">
    <source>
        <dbReference type="ARBA" id="ARBA00023136"/>
    </source>
</evidence>
<keyword evidence="10" id="KW-0325">Glycoprotein</keyword>
<feature type="domain" description="Ig-like" evidence="13">
    <location>
        <begin position="582"/>
        <end position="673"/>
    </location>
</feature>
<dbReference type="PROSITE" id="PS50853">
    <property type="entry name" value="FN3"/>
    <property type="match status" value="1"/>
</dbReference>
<dbReference type="InterPro" id="IPR003598">
    <property type="entry name" value="Ig_sub2"/>
</dbReference>
<dbReference type="AlphaFoldDB" id="A0A3M6TTV0"/>
<dbReference type="Pfam" id="PF00047">
    <property type="entry name" value="ig"/>
    <property type="match status" value="1"/>
</dbReference>
<evidence type="ECO:0000256" key="2">
    <source>
        <dbReference type="ARBA" id="ARBA00004236"/>
    </source>
</evidence>
<dbReference type="PANTHER" id="PTHR45080:SF8">
    <property type="entry name" value="IG-LIKE DOMAIN-CONTAINING PROTEIN"/>
    <property type="match status" value="1"/>
</dbReference>
<dbReference type="FunFam" id="2.60.40.10:FF:000189">
    <property type="entry name" value="Neogenin isoform 3"/>
    <property type="match status" value="1"/>
</dbReference>
<comment type="caution">
    <text evidence="15">The sequence shown here is derived from an EMBL/GenBank/DDBJ whole genome shotgun (WGS) entry which is preliminary data.</text>
</comment>
<feature type="domain" description="Ig-like" evidence="13">
    <location>
        <begin position="315"/>
        <end position="404"/>
    </location>
</feature>
<sequence length="737" mass="81810">CLVRFPTSYRGRKVTGVLGSSFNFTWTFRGNVKSFEWGTEKSVNNFDEVLVSIDNSNPVITIGRSSRYHGRVSGVWDGKNPGQVTFILNSINMGDERRYACRLRPVSLFDSYAFDNVQLLVSVGSQMYLTCRYSPSPLISKVQWIKDGIVIAQNTSVIIKDPRMNITFYNESQTQLSIKTATTKDAGTYICNVTYGSDSTSETKIVFIGTKPEVAIAGDQEKFIAEGDDVELTCRYNASPPVSQVQWIKNGTVMATNTSVLISDGRVIVPHYNESQVSLSITAATLEDSGNYTCSVTNHVDSTLVTTVILIEVAPEILNQLPVNITRQTMEGNKYFVFTCTIVGNPSPLVYWTKNGLILNVTTNPRLSAPSGNSIYSLNIINVSRSDAGQYRCMAINSVGISTSLGETLKWGDVPAANQNGIILTCTISYYSLTEDDNGSKTVDCADHQLYLTGLKEYVNYSITVFASTAKGNGPSSNPIFVITDQDRPPRVTIHPESKTKPEGRNVTLVCDADGNPEPTISWTKDGSPMRDNPRIRFSLDNKKITILDLRRTDSGQYRCVAYNRLGNESSRIASLNIQFAPEISKNPKDATKKQGQEVIFSCSALGNPQPIFHWTKDGVRMNVEDNPRFNVSSTSVSHSLTIKDVGQLDVGKYRCVAENSVDSSVSSAATLTVACKVLVCRLIYDRFTFRLLACLVPRRTRSNFMTILFIHWFCYKPLTTRIFIAKFRLRYLSFPI</sequence>
<keyword evidence="11" id="KW-0393">Immunoglobulin domain</keyword>
<evidence type="ECO:0000256" key="10">
    <source>
        <dbReference type="ARBA" id="ARBA00023180"/>
    </source>
</evidence>
<keyword evidence="6" id="KW-0677">Repeat</keyword>
<feature type="non-terminal residue" evidence="15">
    <location>
        <position position="1"/>
    </location>
</feature>
<feature type="domain" description="Ig-like" evidence="13">
    <location>
        <begin position="105"/>
        <end position="207"/>
    </location>
</feature>
<proteinExistence type="predicted"/>
<dbReference type="Pfam" id="PF07679">
    <property type="entry name" value="I-set"/>
    <property type="match status" value="2"/>
</dbReference>
<dbReference type="EMBL" id="RCHS01002947">
    <property type="protein sequence ID" value="RMX44842.1"/>
    <property type="molecule type" value="Genomic_DNA"/>
</dbReference>
<dbReference type="PROSITE" id="PS50835">
    <property type="entry name" value="IG_LIKE"/>
    <property type="match status" value="5"/>
</dbReference>
<feature type="domain" description="Ig-like" evidence="13">
    <location>
        <begin position="490"/>
        <end position="579"/>
    </location>
</feature>
<evidence type="ECO:0000256" key="11">
    <source>
        <dbReference type="ARBA" id="ARBA00023319"/>
    </source>
</evidence>
<keyword evidence="3" id="KW-1003">Cell membrane</keyword>
<evidence type="ECO:0000256" key="6">
    <source>
        <dbReference type="ARBA" id="ARBA00022737"/>
    </source>
</evidence>
<dbReference type="SMART" id="SM00409">
    <property type="entry name" value="IG"/>
    <property type="match status" value="5"/>
</dbReference>
<dbReference type="Gene3D" id="2.60.40.10">
    <property type="entry name" value="Immunoglobulins"/>
    <property type="match status" value="7"/>
</dbReference>
<dbReference type="FunFam" id="2.60.40.10:FF:000273">
    <property type="entry name" value="contactin-3 isoform X1"/>
    <property type="match status" value="1"/>
</dbReference>
<dbReference type="Pfam" id="PF00041">
    <property type="entry name" value="fn3"/>
    <property type="match status" value="1"/>
</dbReference>
<dbReference type="InterPro" id="IPR003961">
    <property type="entry name" value="FN3_dom"/>
</dbReference>
<evidence type="ECO:0000256" key="1">
    <source>
        <dbReference type="ARBA" id="ARBA00004167"/>
    </source>
</evidence>
<comment type="subcellular location">
    <subcellularLocation>
        <location evidence="2">Cell membrane</location>
    </subcellularLocation>
    <subcellularLocation>
        <location evidence="1">Membrane</location>
        <topology evidence="1">Single-pass membrane protein</topology>
    </subcellularLocation>
</comment>
<dbReference type="PANTHER" id="PTHR45080">
    <property type="entry name" value="CONTACTIN 5"/>
    <property type="match status" value="1"/>
</dbReference>
<dbReference type="SMART" id="SM00408">
    <property type="entry name" value="IGc2"/>
    <property type="match status" value="5"/>
</dbReference>
<evidence type="ECO:0000256" key="7">
    <source>
        <dbReference type="ARBA" id="ARBA00022989"/>
    </source>
</evidence>
<dbReference type="InterPro" id="IPR013098">
    <property type="entry name" value="Ig_I-set"/>
</dbReference>
<dbReference type="GO" id="GO:0005886">
    <property type="term" value="C:plasma membrane"/>
    <property type="evidence" value="ECO:0007669"/>
    <property type="project" value="UniProtKB-SubCell"/>
</dbReference>
<dbReference type="InterPro" id="IPR050958">
    <property type="entry name" value="Cell_Adh-Cytoskel_Orgn"/>
</dbReference>
<dbReference type="InterPro" id="IPR013783">
    <property type="entry name" value="Ig-like_fold"/>
</dbReference>
<dbReference type="InterPro" id="IPR013151">
    <property type="entry name" value="Immunoglobulin_dom"/>
</dbReference>
<evidence type="ECO:0000259" key="13">
    <source>
        <dbReference type="PROSITE" id="PS50835"/>
    </source>
</evidence>
<evidence type="ECO:0000256" key="3">
    <source>
        <dbReference type="ARBA" id="ARBA00022475"/>
    </source>
</evidence>
<evidence type="ECO:0000256" key="5">
    <source>
        <dbReference type="ARBA" id="ARBA00022729"/>
    </source>
</evidence>
<protein>
    <recommendedName>
        <fullName evidence="12">Cell adhesion molecule-related/down-regulated by oncogenes</fullName>
    </recommendedName>
</protein>
<evidence type="ECO:0000259" key="14">
    <source>
        <dbReference type="PROSITE" id="PS50853"/>
    </source>
</evidence>
<evidence type="ECO:0000256" key="4">
    <source>
        <dbReference type="ARBA" id="ARBA00022692"/>
    </source>
</evidence>
<evidence type="ECO:0000256" key="12">
    <source>
        <dbReference type="ARBA" id="ARBA00069893"/>
    </source>
</evidence>
<dbReference type="Proteomes" id="UP000275408">
    <property type="component" value="Unassembled WGS sequence"/>
</dbReference>
<keyword evidence="7" id="KW-1133">Transmembrane helix</keyword>
<evidence type="ECO:0000313" key="15">
    <source>
        <dbReference type="EMBL" id="RMX44842.1"/>
    </source>
</evidence>
<keyword evidence="5" id="KW-0732">Signal</keyword>
<gene>
    <name evidence="15" type="ORF">pdam_00009267</name>
</gene>
<dbReference type="InterPro" id="IPR007110">
    <property type="entry name" value="Ig-like_dom"/>
</dbReference>
<keyword evidence="4" id="KW-0812">Transmembrane</keyword>
<accession>A0A3M6TTV0</accession>
<dbReference type="InterPro" id="IPR013106">
    <property type="entry name" value="Ig_V-set"/>
</dbReference>
<dbReference type="GO" id="GO:0007156">
    <property type="term" value="P:homophilic cell adhesion via plasma membrane adhesion molecules"/>
    <property type="evidence" value="ECO:0007669"/>
    <property type="project" value="TreeGrafter"/>
</dbReference>
<dbReference type="InterPro" id="IPR003599">
    <property type="entry name" value="Ig_sub"/>
</dbReference>
<organism evidence="15 16">
    <name type="scientific">Pocillopora damicornis</name>
    <name type="common">Cauliflower coral</name>
    <name type="synonym">Millepora damicornis</name>
    <dbReference type="NCBI Taxonomy" id="46731"/>
    <lineage>
        <taxon>Eukaryota</taxon>
        <taxon>Metazoa</taxon>
        <taxon>Cnidaria</taxon>
        <taxon>Anthozoa</taxon>
        <taxon>Hexacorallia</taxon>
        <taxon>Scleractinia</taxon>
        <taxon>Astrocoeniina</taxon>
        <taxon>Pocilloporidae</taxon>
        <taxon>Pocillopora</taxon>
    </lineage>
</organism>
<feature type="domain" description="Fibronectin type-III" evidence="14">
    <location>
        <begin position="392"/>
        <end position="487"/>
    </location>
</feature>
<evidence type="ECO:0000256" key="9">
    <source>
        <dbReference type="ARBA" id="ARBA00023157"/>
    </source>
</evidence>
<dbReference type="OrthoDB" id="6512291at2759"/>
<dbReference type="CDD" id="cd00063">
    <property type="entry name" value="FN3"/>
    <property type="match status" value="1"/>
</dbReference>
<keyword evidence="9" id="KW-1015">Disulfide bond</keyword>
<evidence type="ECO:0000313" key="16">
    <source>
        <dbReference type="Proteomes" id="UP000275408"/>
    </source>
</evidence>
<dbReference type="GO" id="GO:0050808">
    <property type="term" value="P:synapse organization"/>
    <property type="evidence" value="ECO:0007669"/>
    <property type="project" value="TreeGrafter"/>
</dbReference>
<dbReference type="GO" id="GO:0030424">
    <property type="term" value="C:axon"/>
    <property type="evidence" value="ECO:0007669"/>
    <property type="project" value="TreeGrafter"/>
</dbReference>
<dbReference type="GO" id="GO:0008046">
    <property type="term" value="F:axon guidance receptor activity"/>
    <property type="evidence" value="ECO:0007669"/>
    <property type="project" value="TreeGrafter"/>
</dbReference>
<reference evidence="15 16" key="1">
    <citation type="journal article" date="2018" name="Sci. Rep.">
        <title>Comparative analysis of the Pocillopora damicornis genome highlights role of immune system in coral evolution.</title>
        <authorList>
            <person name="Cunning R."/>
            <person name="Bay R.A."/>
            <person name="Gillette P."/>
            <person name="Baker A.C."/>
            <person name="Traylor-Knowles N."/>
        </authorList>
    </citation>
    <scope>NUCLEOTIDE SEQUENCE [LARGE SCALE GENOMIC DNA]</scope>
    <source>
        <strain evidence="15">RSMAS</strain>
        <tissue evidence="15">Whole animal</tissue>
    </source>
</reference>
<dbReference type="InterPro" id="IPR036179">
    <property type="entry name" value="Ig-like_dom_sf"/>
</dbReference>
<dbReference type="SUPFAM" id="SSF49265">
    <property type="entry name" value="Fibronectin type III"/>
    <property type="match status" value="1"/>
</dbReference>
<name>A0A3M6TTV0_POCDA</name>
<dbReference type="CDD" id="cd00096">
    <property type="entry name" value="Ig"/>
    <property type="match status" value="3"/>
</dbReference>
<keyword evidence="8" id="KW-0472">Membrane</keyword>
<dbReference type="FunFam" id="2.60.40.10:FF:000032">
    <property type="entry name" value="palladin isoform X1"/>
    <property type="match status" value="1"/>
</dbReference>
<keyword evidence="16" id="KW-1185">Reference proteome</keyword>
<dbReference type="GO" id="GO:0043025">
    <property type="term" value="C:neuronal cell body"/>
    <property type="evidence" value="ECO:0007669"/>
    <property type="project" value="TreeGrafter"/>
</dbReference>
<feature type="non-terminal residue" evidence="15">
    <location>
        <position position="737"/>
    </location>
</feature>
<dbReference type="SUPFAM" id="SSF48726">
    <property type="entry name" value="Immunoglobulin"/>
    <property type="match status" value="5"/>
</dbReference>
<dbReference type="InterPro" id="IPR036116">
    <property type="entry name" value="FN3_sf"/>
</dbReference>
<dbReference type="SMART" id="SM00406">
    <property type="entry name" value="IGv"/>
    <property type="match status" value="2"/>
</dbReference>
<dbReference type="Pfam" id="PF13927">
    <property type="entry name" value="Ig_3"/>
    <property type="match status" value="2"/>
</dbReference>